<gene>
    <name evidence="2" type="ORF">FO013_20580</name>
</gene>
<keyword evidence="1" id="KW-0472">Membrane</keyword>
<feature type="transmembrane region" description="Helical" evidence="1">
    <location>
        <begin position="21"/>
        <end position="38"/>
    </location>
</feature>
<keyword evidence="1" id="KW-1133">Transmembrane helix</keyword>
<dbReference type="EMBL" id="VLTK01000019">
    <property type="protein sequence ID" value="TSI12254.1"/>
    <property type="molecule type" value="Genomic_DNA"/>
</dbReference>
<name>A0A556C482_BREAU</name>
<reference evidence="2 3" key="1">
    <citation type="submission" date="2019-07" db="EMBL/GenBank/DDBJ databases">
        <title>Draft genome sequence of Brevibacterium aurantiacum XU54 isolated from Xinjiang China.</title>
        <authorList>
            <person name="Xu X."/>
        </authorList>
    </citation>
    <scope>NUCLEOTIDE SEQUENCE [LARGE SCALE GENOMIC DNA]</scope>
    <source>
        <strain evidence="2 3">XU54</strain>
    </source>
</reference>
<feature type="transmembrane region" description="Helical" evidence="1">
    <location>
        <begin position="44"/>
        <end position="63"/>
    </location>
</feature>
<dbReference type="Proteomes" id="UP000316406">
    <property type="component" value="Unassembled WGS sequence"/>
</dbReference>
<evidence type="ECO:0000313" key="2">
    <source>
        <dbReference type="EMBL" id="TSI12254.1"/>
    </source>
</evidence>
<keyword evidence="3" id="KW-1185">Reference proteome</keyword>
<feature type="transmembrane region" description="Helical" evidence="1">
    <location>
        <begin position="70"/>
        <end position="87"/>
    </location>
</feature>
<comment type="caution">
    <text evidence="2">The sequence shown here is derived from an EMBL/GenBank/DDBJ whole genome shotgun (WGS) entry which is preliminary data.</text>
</comment>
<evidence type="ECO:0000256" key="1">
    <source>
        <dbReference type="SAM" id="Phobius"/>
    </source>
</evidence>
<organism evidence="2 3">
    <name type="scientific">Brevibacterium aurantiacum</name>
    <dbReference type="NCBI Taxonomy" id="273384"/>
    <lineage>
        <taxon>Bacteria</taxon>
        <taxon>Bacillati</taxon>
        <taxon>Actinomycetota</taxon>
        <taxon>Actinomycetes</taxon>
        <taxon>Micrococcales</taxon>
        <taxon>Brevibacteriaceae</taxon>
        <taxon>Brevibacterium</taxon>
    </lineage>
</organism>
<keyword evidence="1" id="KW-0812">Transmembrane</keyword>
<evidence type="ECO:0000313" key="3">
    <source>
        <dbReference type="Proteomes" id="UP000316406"/>
    </source>
</evidence>
<dbReference type="RefSeq" id="WP_143924429.1">
    <property type="nucleotide sequence ID" value="NZ_VLTK01000019.1"/>
</dbReference>
<protein>
    <submittedName>
        <fullName evidence="2">Sugar porter family MFS transporter</fullName>
    </submittedName>
</protein>
<dbReference type="AlphaFoldDB" id="A0A556C482"/>
<proteinExistence type="predicted"/>
<sequence>MRGKSRGESRKQKVLRSLRNANSDVVSAVLGVVLGVLADPGQSIIFYSALVGVLVVSCVLIWVGRRERSHQPMTLALILNIAFYSALAGSNGTIWLIGGLFMVGVLSVVRHLMEAFPDYPSSQSSGTVDAA</sequence>
<accession>A0A556C482</accession>